<dbReference type="Gene3D" id="2.60.40.10">
    <property type="entry name" value="Immunoglobulins"/>
    <property type="match status" value="3"/>
</dbReference>
<dbReference type="InterPro" id="IPR011044">
    <property type="entry name" value="Quino_amine_DH_bsu"/>
</dbReference>
<dbReference type="InterPro" id="IPR035986">
    <property type="entry name" value="PKD_dom_sf"/>
</dbReference>
<reference evidence="2 3" key="1">
    <citation type="submission" date="2022-11" db="EMBL/GenBank/DDBJ databases">
        <title>The characterization of three novel Bacteroidetes species and genomic analysis of their roles in tidal elemental geochemical cycles.</title>
        <authorList>
            <person name="Ma K."/>
        </authorList>
    </citation>
    <scope>NUCLEOTIDE SEQUENCE [LARGE SCALE GENOMIC DNA]</scope>
    <source>
        <strain evidence="2 3">M17</strain>
    </source>
</reference>
<gene>
    <name evidence="2" type="ORF">OO013_06155</name>
</gene>
<evidence type="ECO:0000313" key="3">
    <source>
        <dbReference type="Proteomes" id="UP001209885"/>
    </source>
</evidence>
<name>A0ABT3RQJ2_9BACT</name>
<dbReference type="InterPro" id="IPR000601">
    <property type="entry name" value="PKD_dom"/>
</dbReference>
<dbReference type="SMART" id="SM00089">
    <property type="entry name" value="PKD"/>
    <property type="match status" value="2"/>
</dbReference>
<dbReference type="Pfam" id="PF18911">
    <property type="entry name" value="PKD_4"/>
    <property type="match status" value="1"/>
</dbReference>
<evidence type="ECO:0000259" key="1">
    <source>
        <dbReference type="PROSITE" id="PS50093"/>
    </source>
</evidence>
<feature type="domain" description="PKD" evidence="1">
    <location>
        <begin position="934"/>
        <end position="971"/>
    </location>
</feature>
<organism evidence="2 3">
    <name type="scientific">Mangrovivirga halotolerans</name>
    <dbReference type="NCBI Taxonomy" id="2993936"/>
    <lineage>
        <taxon>Bacteria</taxon>
        <taxon>Pseudomonadati</taxon>
        <taxon>Bacteroidota</taxon>
        <taxon>Cytophagia</taxon>
        <taxon>Cytophagales</taxon>
        <taxon>Mangrovivirgaceae</taxon>
        <taxon>Mangrovivirga</taxon>
    </lineage>
</organism>
<dbReference type="CDD" id="cd00146">
    <property type="entry name" value="PKD"/>
    <property type="match status" value="1"/>
</dbReference>
<dbReference type="InterPro" id="IPR022409">
    <property type="entry name" value="PKD/Chitinase_dom"/>
</dbReference>
<dbReference type="Pfam" id="PF13585">
    <property type="entry name" value="CHU_C"/>
    <property type="match status" value="1"/>
</dbReference>
<protein>
    <submittedName>
        <fullName evidence="2">PKD domain-containing protein</fullName>
    </submittedName>
</protein>
<accession>A0ABT3RQJ2</accession>
<dbReference type="SUPFAM" id="SSF101898">
    <property type="entry name" value="NHL repeat"/>
    <property type="match status" value="1"/>
</dbReference>
<dbReference type="SUPFAM" id="SSF50969">
    <property type="entry name" value="YVTN repeat-like/Quinoprotein amine dehydrogenase"/>
    <property type="match status" value="1"/>
</dbReference>
<dbReference type="SUPFAM" id="SSF49299">
    <property type="entry name" value="PKD domain"/>
    <property type="match status" value="1"/>
</dbReference>
<keyword evidence="3" id="KW-1185">Reference proteome</keyword>
<dbReference type="EMBL" id="JAPFQN010000003">
    <property type="protein sequence ID" value="MCX2743440.1"/>
    <property type="molecule type" value="Genomic_DNA"/>
</dbReference>
<sequence length="1757" mass="188888">MYLLSFFRFHKITPALAIFFIIAFSGVSQDLSTSIWYFGNSSEFISFSGGDFQLNSGQTPLGSGGSAVLTDPQTGQVLFYTDGNLIIDADGNQMAGVMPGGDNSSTQPVAIIPRLGEPEQYYVYYIKGGEVLYAIVDMSLPGNGTAAEPLGEIISIDNQPSTPLTNRSGALLVVSDDSGGYYLLTQEANTNTITVSSIDLTDGIVSSQDVSFPSLNNFTVDSFAFHGPTGKLAVNTGGSLPNPFIADIDLGTNTITFDEYIMNLNSKGGEAVSMAWSPSGRFLYISFDHDTGADNMYRYDMQNPDVLMTGLLDNLNQTVNQTLGVGLGPDGNMYFLGRTGSGAVDAYRFNNPDSTNFFFDVERLTTLSGSGFDGSGFPQFGGYNLANPNLSFGYTRACSELETFLYPEFERSPDSIVWSSNGQVLSREMIPRIIFDSPGNVNVTMTAWYGGDSVMTSLPVAIQDSQGLTAQLQDTTICPGTITLDPMASGGSGNFSYYWSTDETSPTIDVDSSGVYWVTIQDEITECATSARSQVTVVGDTLNEQDSYWFFGDGAGVYFDFETGPEVSPGGLTNNLLGGDTYVDNLGRVWFYTDGVNVYNTFGMDNSISHDFMSGGTSIEDGVASQSTIIVDVPGDESMKYIFTTEPYGSSTDGTYRLGMTLVDLTEIQNTQIGEAVATEQSSYLFNDVTDALAVSNGDRWVIAHELETNSFLAWEITAEGVGEPVKSQVGSVHGTGSTGEMELFLGGMVDSTAVNWLATTVPGENAVEIFQFDDSTGVISDPVRIDLGSTPFGLEFHSGGRKLAISTSDGTVYEIDLTSFDASEIQASLTALNATGSAPGGSVGALQTAPNGTIYLAIEGQSQLFPVIAADTGMVSTINFDQGLDVGGTVGKKLPRNRQGGVSLGQAPSIVSGPACFGSPTLFTGNYRYDIDTYTWNFGDGNTSTEQNPQHQYSAPGDYIVTLRLTRCGGTIIPDDILTDTVTVYQLPTDPMLAPSQVLCDEPPLTLDATNGDDNIVLYTWSTRGVVIDSTATLAVPDIGTYEYSIINEGGCETRGEVLVIEPIPLDLGPDAALCEGEELTFDTGIAGTDLHNWYLNGSDLGNNTNTQDVDTSIPGLFDYVVEVRDPASDPAQPCLVRDTVTIQVNETPSFILSLGQNVSVCNAAAADGIIDMDLQSSGSFIYEVFNSSDNTAVGSPQRVDGPDPTIEIQNLSTGLYAVTTTNEGTGCSAVETQTIENELLTPAISFTPACEEVNNLVEIQSLSPNENYTFRFFDQSGNALFDINETTDPSGNVTLTGSIPYGFYEILADGICDNTFSDIDLENPSDIEIDVQPESTVFCRDAGQTFTVDAVFIQGDNIDKTFRWFRDGVAFPNGESQTIEITQSGDYMVEVTDAIGCTVTDTEFIQVNNNPAAIINQDGNACEGEVVLLASASPTTESYSFRWTRPDGTTNTGPSLTVTDPAASGEYNLTAISLTTGCENQVSTDVDVYEPLEILDASNTVQCNDGSDITFNIQLNKSNLTYKWFGTNGNPIPDNNAPTYITSAEGGIISVEATDENGCSLRQNFIINRNPVGTSELQDRAEICSQIGAENPELSTTTLIADLDNEFVTYEWFYQGTPVGTNSPEYTTDVGRPGGQYSVTMENVFGCVVTDSVLVADNCTPTFGAPNAIRPNSSIEDNQNFKIFPRFVSPNDFELVIYNRWGELIYYTNDIDFEWDATHNGKDVPVGSYVYVATFRSEFDDGEYYKQRGGVTVLR</sequence>
<dbReference type="PROSITE" id="PS50093">
    <property type="entry name" value="PKD"/>
    <property type="match status" value="1"/>
</dbReference>
<comment type="caution">
    <text evidence="2">The sequence shown here is derived from an EMBL/GenBank/DDBJ whole genome shotgun (WGS) entry which is preliminary data.</text>
</comment>
<dbReference type="InterPro" id="IPR013783">
    <property type="entry name" value="Ig-like_fold"/>
</dbReference>
<dbReference type="Proteomes" id="UP001209885">
    <property type="component" value="Unassembled WGS sequence"/>
</dbReference>
<evidence type="ECO:0000313" key="2">
    <source>
        <dbReference type="EMBL" id="MCX2743440.1"/>
    </source>
</evidence>
<proteinExistence type="predicted"/>
<dbReference type="RefSeq" id="WP_266055821.1">
    <property type="nucleotide sequence ID" value="NZ_JAPFQN010000003.1"/>
</dbReference>